<gene>
    <name evidence="2" type="ORF">SAMN05192542_103133</name>
</gene>
<proteinExistence type="predicted"/>
<protein>
    <submittedName>
        <fullName evidence="2">Glycosyl transferases group 1</fullName>
    </submittedName>
</protein>
<dbReference type="AlphaFoldDB" id="A0A1H7J4V2"/>
<feature type="domain" description="Glycosyl transferase family 1" evidence="1">
    <location>
        <begin position="205"/>
        <end position="295"/>
    </location>
</feature>
<dbReference type="RefSeq" id="WP_373681823.1">
    <property type="nucleotide sequence ID" value="NZ_FNSR01000001.1"/>
</dbReference>
<dbReference type="Proteomes" id="UP000199120">
    <property type="component" value="Unassembled WGS sequence"/>
</dbReference>
<evidence type="ECO:0000313" key="3">
    <source>
        <dbReference type="Proteomes" id="UP000199120"/>
    </source>
</evidence>
<evidence type="ECO:0000259" key="1">
    <source>
        <dbReference type="Pfam" id="PF00534"/>
    </source>
</evidence>
<dbReference type="GO" id="GO:0016757">
    <property type="term" value="F:glycosyltransferase activity"/>
    <property type="evidence" value="ECO:0007669"/>
    <property type="project" value="InterPro"/>
</dbReference>
<reference evidence="3" key="1">
    <citation type="submission" date="2016-10" db="EMBL/GenBank/DDBJ databases">
        <authorList>
            <person name="Varghese N."/>
            <person name="Submissions S."/>
        </authorList>
    </citation>
    <scope>NUCLEOTIDE SEQUENCE [LARGE SCALE GENOMIC DNA]</scope>
    <source>
        <strain evidence="3">LMG 26416</strain>
    </source>
</reference>
<dbReference type="InterPro" id="IPR001296">
    <property type="entry name" value="Glyco_trans_1"/>
</dbReference>
<name>A0A1H7J4V2_9BURK</name>
<keyword evidence="2" id="KW-0808">Transferase</keyword>
<dbReference type="EMBL" id="FOAJ01000003">
    <property type="protein sequence ID" value="SEK69414.1"/>
    <property type="molecule type" value="Genomic_DNA"/>
</dbReference>
<sequence>MLMRDARPLRVLTWHVHGNYLYYLTQAPHDFYVVAKPGRPPGYAGRAGVLPWGANVHEVDASEIASREFDAIVYQHRSHWDADRHTLLSDAQRRLPRVYIEHDPPQEAPFAQRHWVDDRDTLLVHVTHFNQLMWDSGATPTRVIEHGVVVPDGVRYAGDVPRGIVVVNHLRERGRRLGADVFADLRERVPLDLVGMDAQSAGGIGEISNLALAAFTARYRFFFNPIRWTSLGLAIVEAMTIGMPIVGLATTELASVIRNGDNGIVDTRLDRLVDAMRVLIDDPTEARRLGDAARRTALERFHIDRFVYDWNDALHAVCA</sequence>
<dbReference type="Pfam" id="PF00534">
    <property type="entry name" value="Glycos_transf_1"/>
    <property type="match status" value="1"/>
</dbReference>
<organism evidence="2 3">
    <name type="scientific">Paraburkholderia caballeronis</name>
    <dbReference type="NCBI Taxonomy" id="416943"/>
    <lineage>
        <taxon>Bacteria</taxon>
        <taxon>Pseudomonadati</taxon>
        <taxon>Pseudomonadota</taxon>
        <taxon>Betaproteobacteria</taxon>
        <taxon>Burkholderiales</taxon>
        <taxon>Burkholderiaceae</taxon>
        <taxon>Paraburkholderia</taxon>
    </lineage>
</organism>
<keyword evidence="3" id="KW-1185">Reference proteome</keyword>
<accession>A0A1H7J4V2</accession>
<dbReference type="Gene3D" id="3.40.50.2000">
    <property type="entry name" value="Glycogen Phosphorylase B"/>
    <property type="match status" value="1"/>
</dbReference>
<dbReference type="PANTHER" id="PTHR12526:SF627">
    <property type="entry name" value="D-RHAMNOSYLTRANSFERASE WBPZ"/>
    <property type="match status" value="1"/>
</dbReference>
<evidence type="ECO:0000313" key="2">
    <source>
        <dbReference type="EMBL" id="SEK69414.1"/>
    </source>
</evidence>
<dbReference type="STRING" id="416943.SAMN05445871_1828"/>
<dbReference type="SUPFAM" id="SSF53756">
    <property type="entry name" value="UDP-Glycosyltransferase/glycogen phosphorylase"/>
    <property type="match status" value="1"/>
</dbReference>
<dbReference type="PANTHER" id="PTHR12526">
    <property type="entry name" value="GLYCOSYLTRANSFERASE"/>
    <property type="match status" value="1"/>
</dbReference>